<evidence type="ECO:0000256" key="1">
    <source>
        <dbReference type="SAM" id="MobiDB-lite"/>
    </source>
</evidence>
<dbReference type="EMBL" id="KL198052">
    <property type="protein sequence ID" value="KDQ12109.1"/>
    <property type="molecule type" value="Genomic_DNA"/>
</dbReference>
<feature type="region of interest" description="Disordered" evidence="1">
    <location>
        <begin position="54"/>
        <end position="88"/>
    </location>
</feature>
<feature type="region of interest" description="Disordered" evidence="1">
    <location>
        <begin position="101"/>
        <end position="120"/>
    </location>
</feature>
<proteinExistence type="predicted"/>
<dbReference type="Gene3D" id="1.10.10.2360">
    <property type="match status" value="1"/>
</dbReference>
<protein>
    <submittedName>
        <fullName evidence="2">Uncharacterized protein</fullName>
    </submittedName>
</protein>
<evidence type="ECO:0000313" key="3">
    <source>
        <dbReference type="Proteomes" id="UP000027195"/>
    </source>
</evidence>
<name>A0A067M954_BOTB1</name>
<dbReference type="AlphaFoldDB" id="A0A067M954"/>
<feature type="compositionally biased region" description="Polar residues" evidence="1">
    <location>
        <begin position="54"/>
        <end position="70"/>
    </location>
</feature>
<reference evidence="3" key="1">
    <citation type="journal article" date="2014" name="Proc. Natl. Acad. Sci. U.S.A.">
        <title>Extensive sampling of basidiomycete genomes demonstrates inadequacy of the white-rot/brown-rot paradigm for wood decay fungi.</title>
        <authorList>
            <person name="Riley R."/>
            <person name="Salamov A.A."/>
            <person name="Brown D.W."/>
            <person name="Nagy L.G."/>
            <person name="Floudas D."/>
            <person name="Held B.W."/>
            <person name="Levasseur A."/>
            <person name="Lombard V."/>
            <person name="Morin E."/>
            <person name="Otillar R."/>
            <person name="Lindquist E.A."/>
            <person name="Sun H."/>
            <person name="LaButti K.M."/>
            <person name="Schmutz J."/>
            <person name="Jabbour D."/>
            <person name="Luo H."/>
            <person name="Baker S.E."/>
            <person name="Pisabarro A.G."/>
            <person name="Walton J.D."/>
            <person name="Blanchette R.A."/>
            <person name="Henrissat B."/>
            <person name="Martin F."/>
            <person name="Cullen D."/>
            <person name="Hibbett D.S."/>
            <person name="Grigoriev I.V."/>
        </authorList>
    </citation>
    <scope>NUCLEOTIDE SEQUENCE [LARGE SCALE GENOMIC DNA]</scope>
    <source>
        <strain evidence="3">FD-172 SS1</strain>
    </source>
</reference>
<dbReference type="HOGENOM" id="CLU_2049314_0_0_1"/>
<organism evidence="2 3">
    <name type="scientific">Botryobasidium botryosum (strain FD-172 SS1)</name>
    <dbReference type="NCBI Taxonomy" id="930990"/>
    <lineage>
        <taxon>Eukaryota</taxon>
        <taxon>Fungi</taxon>
        <taxon>Dikarya</taxon>
        <taxon>Basidiomycota</taxon>
        <taxon>Agaricomycotina</taxon>
        <taxon>Agaricomycetes</taxon>
        <taxon>Cantharellales</taxon>
        <taxon>Botryobasidiaceae</taxon>
        <taxon>Botryobasidium</taxon>
    </lineage>
</organism>
<dbReference type="InParanoid" id="A0A067M954"/>
<keyword evidence="3" id="KW-1185">Reference proteome</keyword>
<gene>
    <name evidence="2" type="ORF">BOTBODRAFT_34722</name>
</gene>
<evidence type="ECO:0000313" key="2">
    <source>
        <dbReference type="EMBL" id="KDQ12109.1"/>
    </source>
</evidence>
<accession>A0A067M954</accession>
<sequence length="120" mass="13066">MADTYQPTAHPNPTNNGHELYQAITAMPCYTQYSFEELRLYGLDNGGAVFLAPPNTTSNRVSQPKGSYSPSPAGFPALSNQPNETPDTLCVNPFYSTAGPPHPFLASKDPLRTFYPSRSP</sequence>
<dbReference type="Proteomes" id="UP000027195">
    <property type="component" value="Unassembled WGS sequence"/>
</dbReference>